<dbReference type="EC" id="3.5.4.2" evidence="5"/>
<dbReference type="InterPro" id="IPR001365">
    <property type="entry name" value="A_deaminase_dom"/>
</dbReference>
<dbReference type="GO" id="GO:0009117">
    <property type="term" value="P:nucleotide metabolic process"/>
    <property type="evidence" value="ECO:0007669"/>
    <property type="project" value="UniProtKB-KW"/>
</dbReference>
<feature type="binding site" evidence="5">
    <location>
        <position position="286"/>
    </location>
    <ligand>
        <name>Zn(2+)</name>
        <dbReference type="ChEBI" id="CHEBI:29105"/>
        <note>catalytic</note>
    </ligand>
</feature>
<feature type="site" description="Important for catalytic activity" evidence="5">
    <location>
        <position position="229"/>
    </location>
</feature>
<organism evidence="7 8">
    <name type="scientific">Congregibacter litoralis KT71</name>
    <dbReference type="NCBI Taxonomy" id="314285"/>
    <lineage>
        <taxon>Bacteria</taxon>
        <taxon>Pseudomonadati</taxon>
        <taxon>Pseudomonadota</taxon>
        <taxon>Gammaproteobacteria</taxon>
        <taxon>Cellvibrionales</taxon>
        <taxon>Halieaceae</taxon>
        <taxon>Congregibacter</taxon>
    </lineage>
</organism>
<feature type="binding site" evidence="5">
    <location>
        <position position="287"/>
    </location>
    <ligand>
        <name>substrate</name>
    </ligand>
</feature>
<dbReference type="PANTHER" id="PTHR43114:SF6">
    <property type="entry name" value="ADENINE DEAMINASE"/>
    <property type="match status" value="1"/>
</dbReference>
<comment type="similarity">
    <text evidence="5">Belongs to the metallo-dependent hydrolases superfamily. Adenosine and AMP deaminases family. Adenine deaminase type 2 subfamily.</text>
</comment>
<dbReference type="GO" id="GO:0008270">
    <property type="term" value="F:zinc ion binding"/>
    <property type="evidence" value="ECO:0007669"/>
    <property type="project" value="UniProtKB-UniRule"/>
</dbReference>
<evidence type="ECO:0000256" key="3">
    <source>
        <dbReference type="ARBA" id="ARBA00022833"/>
    </source>
</evidence>
<keyword evidence="2 5" id="KW-0378">Hydrolase</keyword>
<evidence type="ECO:0000256" key="1">
    <source>
        <dbReference type="ARBA" id="ARBA00022723"/>
    </source>
</evidence>
<evidence type="ECO:0000256" key="5">
    <source>
        <dbReference type="HAMAP-Rule" id="MF_01962"/>
    </source>
</evidence>
<dbReference type="HAMAP" id="MF_01962">
    <property type="entry name" value="Adenine_deaminase"/>
    <property type="match status" value="1"/>
</dbReference>
<keyword evidence="3 5" id="KW-0862">Zinc</keyword>
<proteinExistence type="inferred from homology"/>
<dbReference type="GO" id="GO:0000034">
    <property type="term" value="F:adenine deaminase activity"/>
    <property type="evidence" value="ECO:0007669"/>
    <property type="project" value="UniProtKB-UniRule"/>
</dbReference>
<comment type="cofactor">
    <cofactor evidence="5">
        <name>Zn(2+)</name>
        <dbReference type="ChEBI" id="CHEBI:29105"/>
    </cofactor>
    <text evidence="5">Binds 1 zinc ion per subunit.</text>
</comment>
<dbReference type="RefSeq" id="WP_008296131.1">
    <property type="nucleotide sequence ID" value="NZ_CM002299.1"/>
</dbReference>
<dbReference type="PANTHER" id="PTHR43114">
    <property type="entry name" value="ADENINE DEAMINASE"/>
    <property type="match status" value="1"/>
</dbReference>
<evidence type="ECO:0000256" key="4">
    <source>
        <dbReference type="ARBA" id="ARBA00023080"/>
    </source>
</evidence>
<dbReference type="NCBIfam" id="TIGR01430">
    <property type="entry name" value="aden_deam"/>
    <property type="match status" value="1"/>
</dbReference>
<name>A4ADQ6_9GAMM</name>
<dbReference type="GO" id="GO:0006146">
    <property type="term" value="P:adenine catabolic process"/>
    <property type="evidence" value="ECO:0007669"/>
    <property type="project" value="UniProtKB-UniRule"/>
</dbReference>
<feature type="active site" description="Proton donor" evidence="5">
    <location>
        <position position="208"/>
    </location>
</feature>
<dbReference type="eggNOG" id="COG1816">
    <property type="taxonomic scope" value="Bacteria"/>
</dbReference>
<evidence type="ECO:0000313" key="7">
    <source>
        <dbReference type="EMBL" id="EAQ95864.1"/>
    </source>
</evidence>
<feature type="binding site" evidence="5">
    <location>
        <position position="25"/>
    </location>
    <ligand>
        <name>Zn(2+)</name>
        <dbReference type="ChEBI" id="CHEBI:29105"/>
        <note>catalytic</note>
    </ligand>
</feature>
<dbReference type="Proteomes" id="UP000019205">
    <property type="component" value="Chromosome"/>
</dbReference>
<dbReference type="InterPro" id="IPR032466">
    <property type="entry name" value="Metal_Hydrolase"/>
</dbReference>
<dbReference type="Pfam" id="PF00962">
    <property type="entry name" value="A_deaminase"/>
    <property type="match status" value="1"/>
</dbReference>
<dbReference type="STRING" id="314285.KT71_18461"/>
<keyword evidence="4 5" id="KW-0546">Nucleotide metabolism</keyword>
<dbReference type="InterPro" id="IPR028892">
    <property type="entry name" value="ADE"/>
</dbReference>
<evidence type="ECO:0000259" key="6">
    <source>
        <dbReference type="Pfam" id="PF00962"/>
    </source>
</evidence>
<dbReference type="Gene3D" id="3.20.20.140">
    <property type="entry name" value="Metal-dependent hydrolases"/>
    <property type="match status" value="1"/>
</dbReference>
<reference evidence="7 8" key="2">
    <citation type="journal article" date="2009" name="PLoS ONE">
        <title>The photosynthetic apparatus and its regulation in the aerobic gammaproteobacterium Congregibacter litoralis gen. nov., sp. nov.</title>
        <authorList>
            <person name="Spring S."/>
            <person name="Lunsdorf H."/>
            <person name="Fuchs B.M."/>
            <person name="Tindall B.J."/>
        </authorList>
    </citation>
    <scope>NUCLEOTIDE SEQUENCE [LARGE SCALE GENOMIC DNA]</scope>
    <source>
        <strain evidence="7">KT71</strain>
    </source>
</reference>
<feature type="binding site" evidence="5">
    <location>
        <position position="27"/>
    </location>
    <ligand>
        <name>Zn(2+)</name>
        <dbReference type="ChEBI" id="CHEBI:29105"/>
        <note>catalytic</note>
    </ligand>
</feature>
<sequence length="346" mass="38513">MSNVTNDSYGPVTRWLAAMPKAELHLHIDGSLRAPRLLQLAAKHGVSLPYASVEEVEAAYNFSDLQSFLDLYYLGASVLRDAEDFYFLMQDYLEVCRVQNIVHCEIMVEPQTYLPQGVELSVVLEGFDKAIAEAKSGWGQSVGLILSFLRHLPEADALAMLEAADPYREHFCAIGLASAERDFPPANFQTLYREAKKRGYELTAHAGEEGPASFIRDALQLLKVTRIDHGVRAVDDADLLQQLAADRVPLTVCPLSNVRLCVYDSLSEHRIFDLLEQGLCITVNSDDPAYFGGDLLENFAALESELDMSREQAVMLVRNGFEAAFLPSDAKLALDEQLKDYLARHP</sequence>
<dbReference type="AlphaFoldDB" id="A4ADQ6"/>
<keyword evidence="1 5" id="KW-0479">Metal-binding</keyword>
<dbReference type="SUPFAM" id="SSF51556">
    <property type="entry name" value="Metallo-dependent hydrolases"/>
    <property type="match status" value="1"/>
</dbReference>
<accession>A4ADQ6</accession>
<evidence type="ECO:0000256" key="2">
    <source>
        <dbReference type="ARBA" id="ARBA00022801"/>
    </source>
</evidence>
<dbReference type="GO" id="GO:0005829">
    <property type="term" value="C:cytosol"/>
    <property type="evidence" value="ECO:0007669"/>
    <property type="project" value="TreeGrafter"/>
</dbReference>
<keyword evidence="8" id="KW-1185">Reference proteome</keyword>
<dbReference type="InterPro" id="IPR006330">
    <property type="entry name" value="Ado/ade_deaminase"/>
</dbReference>
<comment type="catalytic activity">
    <reaction evidence="5">
        <text>adenine + H2O + H(+) = hypoxanthine + NH4(+)</text>
        <dbReference type="Rhea" id="RHEA:23688"/>
        <dbReference type="ChEBI" id="CHEBI:15377"/>
        <dbReference type="ChEBI" id="CHEBI:15378"/>
        <dbReference type="ChEBI" id="CHEBI:16708"/>
        <dbReference type="ChEBI" id="CHEBI:17368"/>
        <dbReference type="ChEBI" id="CHEBI:28938"/>
        <dbReference type="EC" id="3.5.4.2"/>
    </reaction>
</comment>
<dbReference type="HOGENOM" id="CLU_039228_7_0_6"/>
<comment type="function">
    <text evidence="5">Catalyzes the hydrolytic deamination of adenine to hypoxanthine. Plays an important role in the purine salvage pathway and in nitrogen catabolism.</text>
</comment>
<evidence type="ECO:0000313" key="8">
    <source>
        <dbReference type="Proteomes" id="UP000019205"/>
    </source>
</evidence>
<feature type="domain" description="Adenosine deaminase" evidence="6">
    <location>
        <begin position="20"/>
        <end position="340"/>
    </location>
</feature>
<comment type="caution">
    <text evidence="7">The sequence shown here is derived from an EMBL/GenBank/DDBJ whole genome shotgun (WGS) entry which is preliminary data.</text>
</comment>
<gene>
    <name evidence="7" type="ORF">KT71_18461</name>
</gene>
<feature type="binding site" evidence="5">
    <location>
        <position position="205"/>
    </location>
    <ligand>
        <name>Zn(2+)</name>
        <dbReference type="ChEBI" id="CHEBI:29105"/>
        <note>catalytic</note>
    </ligand>
</feature>
<reference evidence="7 8" key="1">
    <citation type="journal article" date="2007" name="Proc. Natl. Acad. Sci. U.S.A.">
        <title>Characterization of a marine gammaproteobacterium capable of aerobic anoxygenic photosynthesis.</title>
        <authorList>
            <person name="Fuchs B.M."/>
            <person name="Spring S."/>
            <person name="Teeling H."/>
            <person name="Quast C."/>
            <person name="Wulf J."/>
            <person name="Schattenhofer M."/>
            <person name="Yan S."/>
            <person name="Ferriera S."/>
            <person name="Johnson J."/>
            <person name="Glockner F.O."/>
            <person name="Amann R."/>
        </authorList>
    </citation>
    <scope>NUCLEOTIDE SEQUENCE [LARGE SCALE GENOMIC DNA]</scope>
    <source>
        <strain evidence="7">KT71</strain>
    </source>
</reference>
<dbReference type="NCBIfam" id="NF006850">
    <property type="entry name" value="PRK09358.1-6"/>
    <property type="match status" value="1"/>
</dbReference>
<dbReference type="EMBL" id="AAOA02000001">
    <property type="protein sequence ID" value="EAQ95864.1"/>
    <property type="molecule type" value="Genomic_DNA"/>
</dbReference>
<dbReference type="GO" id="GO:0043103">
    <property type="term" value="P:hypoxanthine salvage"/>
    <property type="evidence" value="ECO:0007669"/>
    <property type="project" value="UniProtKB-UniRule"/>
</dbReference>
<protein>
    <recommendedName>
        <fullName evidence="5">Adenine deaminase</fullName>
        <shortName evidence="5">ADE</shortName>
        <ecNumber evidence="5">3.5.4.2</ecNumber>
    </recommendedName>
    <alternativeName>
        <fullName evidence="5">Adenine aminohydrolase</fullName>
        <shortName evidence="5">AAH</shortName>
    </alternativeName>
</protein>